<accession>A0A8S5NKB8</accession>
<protein>
    <submittedName>
        <fullName evidence="1">Uncharacterized protein</fullName>
    </submittedName>
</protein>
<evidence type="ECO:0000313" key="1">
    <source>
        <dbReference type="EMBL" id="DAD95182.1"/>
    </source>
</evidence>
<dbReference type="EMBL" id="BK015191">
    <property type="protein sequence ID" value="DAD95182.1"/>
    <property type="molecule type" value="Genomic_DNA"/>
</dbReference>
<sequence>MKAVLLILCVRLQDLNLHQIKSFLLQTRSSL</sequence>
<proteinExistence type="predicted"/>
<organism evidence="1">
    <name type="scientific">Podoviridae sp. ctsNK10</name>
    <dbReference type="NCBI Taxonomy" id="2826582"/>
    <lineage>
        <taxon>Viruses</taxon>
        <taxon>Duplodnaviria</taxon>
        <taxon>Heunggongvirae</taxon>
        <taxon>Uroviricota</taxon>
        <taxon>Caudoviricetes</taxon>
    </lineage>
</organism>
<name>A0A8S5NKB8_9CAUD</name>
<reference evidence="1" key="1">
    <citation type="journal article" date="2021" name="Proc. Natl. Acad. Sci. U.S.A.">
        <title>A Catalog of Tens of Thousands of Viruses from Human Metagenomes Reveals Hidden Associations with Chronic Diseases.</title>
        <authorList>
            <person name="Tisza M.J."/>
            <person name="Buck C.B."/>
        </authorList>
    </citation>
    <scope>NUCLEOTIDE SEQUENCE</scope>
    <source>
        <strain evidence="1">CtsNK10</strain>
    </source>
</reference>